<dbReference type="GO" id="GO:0016209">
    <property type="term" value="F:antioxidant activity"/>
    <property type="evidence" value="ECO:0007669"/>
    <property type="project" value="InterPro"/>
</dbReference>
<accession>A0A285X5W1</accession>
<evidence type="ECO:0000313" key="3">
    <source>
        <dbReference type="Proteomes" id="UP000219193"/>
    </source>
</evidence>
<dbReference type="Gene3D" id="3.40.30.10">
    <property type="entry name" value="Glutaredoxin"/>
    <property type="match status" value="1"/>
</dbReference>
<dbReference type="PROSITE" id="PS51352">
    <property type="entry name" value="THIOREDOXIN_2"/>
    <property type="match status" value="1"/>
</dbReference>
<feature type="domain" description="Thioredoxin" evidence="1">
    <location>
        <begin position="128"/>
        <end position="269"/>
    </location>
</feature>
<organism evidence="2 3">
    <name type="scientific">Salinimicrobium sediminis</name>
    <dbReference type="NCBI Taxonomy" id="1343891"/>
    <lineage>
        <taxon>Bacteria</taxon>
        <taxon>Pseudomonadati</taxon>
        <taxon>Bacteroidota</taxon>
        <taxon>Flavobacteriia</taxon>
        <taxon>Flavobacteriales</taxon>
        <taxon>Flavobacteriaceae</taxon>
        <taxon>Salinimicrobium</taxon>
    </lineage>
</organism>
<dbReference type="EMBL" id="OCMF01000002">
    <property type="protein sequence ID" value="SOC80648.1"/>
    <property type="molecule type" value="Genomic_DNA"/>
</dbReference>
<dbReference type="Pfam" id="PF00578">
    <property type="entry name" value="AhpC-TSA"/>
    <property type="match status" value="1"/>
</dbReference>
<evidence type="ECO:0000313" key="2">
    <source>
        <dbReference type="EMBL" id="SOC80648.1"/>
    </source>
</evidence>
<keyword evidence="3" id="KW-1185">Reference proteome</keyword>
<evidence type="ECO:0000259" key="1">
    <source>
        <dbReference type="PROSITE" id="PS51352"/>
    </source>
</evidence>
<dbReference type="GO" id="GO:0016853">
    <property type="term" value="F:isomerase activity"/>
    <property type="evidence" value="ECO:0007669"/>
    <property type="project" value="UniProtKB-KW"/>
</dbReference>
<dbReference type="InterPro" id="IPR000866">
    <property type="entry name" value="AhpC/TSA"/>
</dbReference>
<proteinExistence type="predicted"/>
<dbReference type="OrthoDB" id="9815205at2"/>
<dbReference type="SUPFAM" id="SSF52833">
    <property type="entry name" value="Thioredoxin-like"/>
    <property type="match status" value="1"/>
</dbReference>
<dbReference type="RefSeq" id="WP_097056403.1">
    <property type="nucleotide sequence ID" value="NZ_OCMF01000002.1"/>
</dbReference>
<name>A0A285X5W1_9FLAO</name>
<gene>
    <name evidence="2" type="ORF">SAMN06296241_2201</name>
</gene>
<dbReference type="PANTHER" id="PTHR42852">
    <property type="entry name" value="THIOL:DISULFIDE INTERCHANGE PROTEIN DSBE"/>
    <property type="match status" value="1"/>
</dbReference>
<dbReference type="InterPro" id="IPR050553">
    <property type="entry name" value="Thioredoxin_ResA/DsbE_sf"/>
</dbReference>
<dbReference type="InterPro" id="IPR036249">
    <property type="entry name" value="Thioredoxin-like_sf"/>
</dbReference>
<dbReference type="PANTHER" id="PTHR42852:SF13">
    <property type="entry name" value="PROTEIN DIPZ"/>
    <property type="match status" value="1"/>
</dbReference>
<dbReference type="InterPro" id="IPR013766">
    <property type="entry name" value="Thioredoxin_domain"/>
</dbReference>
<reference evidence="3" key="1">
    <citation type="submission" date="2017-09" db="EMBL/GenBank/DDBJ databases">
        <authorList>
            <person name="Varghese N."/>
            <person name="Submissions S."/>
        </authorList>
    </citation>
    <scope>NUCLEOTIDE SEQUENCE [LARGE SCALE GENOMIC DNA]</scope>
    <source>
        <strain evidence="3">CGMCC 1.12641</strain>
    </source>
</reference>
<dbReference type="PROSITE" id="PS51257">
    <property type="entry name" value="PROKAR_LIPOPROTEIN"/>
    <property type="match status" value="1"/>
</dbReference>
<protein>
    <submittedName>
        <fullName evidence="2">Thiol-disulfide isomerase or thioredoxin</fullName>
    </submittedName>
</protein>
<keyword evidence="2" id="KW-0413">Isomerase</keyword>
<dbReference type="AlphaFoldDB" id="A0A285X5W1"/>
<dbReference type="Proteomes" id="UP000219193">
    <property type="component" value="Unassembled WGS sequence"/>
</dbReference>
<dbReference type="CDD" id="cd02966">
    <property type="entry name" value="TlpA_like_family"/>
    <property type="match status" value="1"/>
</dbReference>
<sequence length="277" mass="32154">MKKNCSRLFFYSTTLLFLFLVSCEEEKKKMTETDLIFSSIKKDQAKWYRYHKSNIHLASEFLPLDQTGDTIAKKVFLEALLTGDFIAMEIKSNTSEDTYRLFKLDEESDENIGVTITADTYPEYRHFMMEGKEFPDFEFTDLEGKTYSKDKLKGKTVVVKTWFIACKPCIEEMPQLNQLVEKYRDREDVVFLSLSTDPQQDLEKFVTTMDFQYRIVPDTGQFIKEKLGLSVFPTHIIVDENGVMKKVVNTAPEMISFLESTSIPDLQEDEVPPPPPM</sequence>
<dbReference type="GO" id="GO:0016491">
    <property type="term" value="F:oxidoreductase activity"/>
    <property type="evidence" value="ECO:0007669"/>
    <property type="project" value="InterPro"/>
</dbReference>